<sequence length="530" mass="58758">MLQREVEALLRFRLLAPSNSSQILSQALQLGMPEVRRAGELLLSAPESALWRAALQSRLVLGLRLGVGDIFHAGYESTLSNYAALKSIEKRRQFFMSLKLQEKELRQAPAEQNECHLSVGATAVPHARAYELALDEKEIDLEPSTRSPWLLEPAHAAACVLKSNFLQHLEECAASGHKLCIWDPFCGKGTMILEALGIALGVPPASPAMMMPFQNFPDFNQMHFQEVLQSLQLTPHPQIQQLLLLGSHEGHPELVKLAHLNLQAFARSLPRSRGPSLLWAPSRGGEEDSRSLVTHRLPCQIAFHSLPAATVAEQIRGHRPLIMTNVPYGKKSEARKDQRAYKRFGQMVKSLDVKGAYCLSAREDFKKLSGLDWRTELRFSSAGVWLELLRWTGQEALEVSAAVVQSASEKAIASEKVRIYRDGKLKRYEMLRADSLPLLNGRYEPRTTTLSLAQARVVLTVELLAELPILCYTLANQDSDEQAPILQYLLRNGCDPNAPDGYGCAPFWYATEAGHDAAASLLLCGALMGS</sequence>
<dbReference type="PANTHER" id="PTHR47313:SF1">
    <property type="entry name" value="RIBOSOMAL RNA LARGE SUBUNIT METHYLTRANSFERASE K_L"/>
    <property type="match status" value="1"/>
</dbReference>
<reference evidence="1 2" key="1">
    <citation type="submission" date="2024-02" db="EMBL/GenBank/DDBJ databases">
        <authorList>
            <person name="Chen Y."/>
            <person name="Shah S."/>
            <person name="Dougan E. K."/>
            <person name="Thang M."/>
            <person name="Chan C."/>
        </authorList>
    </citation>
    <scope>NUCLEOTIDE SEQUENCE [LARGE SCALE GENOMIC DNA]</scope>
</reference>
<protein>
    <submittedName>
        <fullName evidence="1">Uncharacterized protein</fullName>
    </submittedName>
</protein>
<proteinExistence type="predicted"/>
<organism evidence="1 2">
    <name type="scientific">Durusdinium trenchii</name>
    <dbReference type="NCBI Taxonomy" id="1381693"/>
    <lineage>
        <taxon>Eukaryota</taxon>
        <taxon>Sar</taxon>
        <taxon>Alveolata</taxon>
        <taxon>Dinophyceae</taxon>
        <taxon>Suessiales</taxon>
        <taxon>Symbiodiniaceae</taxon>
        <taxon>Durusdinium</taxon>
    </lineage>
</organism>
<dbReference type="InterPro" id="IPR029063">
    <property type="entry name" value="SAM-dependent_MTases_sf"/>
</dbReference>
<dbReference type="Gene3D" id="1.25.40.20">
    <property type="entry name" value="Ankyrin repeat-containing domain"/>
    <property type="match status" value="1"/>
</dbReference>
<evidence type="ECO:0000313" key="2">
    <source>
        <dbReference type="Proteomes" id="UP001642484"/>
    </source>
</evidence>
<dbReference type="PANTHER" id="PTHR47313">
    <property type="entry name" value="RIBOSOMAL RNA LARGE SUBUNIT METHYLTRANSFERASE K/L"/>
    <property type="match status" value="1"/>
</dbReference>
<dbReference type="Gene3D" id="3.40.50.150">
    <property type="entry name" value="Vaccinia Virus protein VP39"/>
    <property type="match status" value="1"/>
</dbReference>
<keyword evidence="2" id="KW-1185">Reference proteome</keyword>
<comment type="caution">
    <text evidence="1">The sequence shown here is derived from an EMBL/GenBank/DDBJ whole genome shotgun (WGS) entry which is preliminary data.</text>
</comment>
<name>A0ABP0NF00_9DINO</name>
<dbReference type="SUPFAM" id="SSF53335">
    <property type="entry name" value="S-adenosyl-L-methionine-dependent methyltransferases"/>
    <property type="match status" value="1"/>
</dbReference>
<dbReference type="Proteomes" id="UP001642484">
    <property type="component" value="Unassembled WGS sequence"/>
</dbReference>
<gene>
    <name evidence="1" type="ORF">CCMP2556_LOCUS30212</name>
</gene>
<accession>A0ABP0NF00</accession>
<dbReference type="EMBL" id="CAXAMN010021618">
    <property type="protein sequence ID" value="CAK9061457.1"/>
    <property type="molecule type" value="Genomic_DNA"/>
</dbReference>
<evidence type="ECO:0000313" key="1">
    <source>
        <dbReference type="EMBL" id="CAK9061457.1"/>
    </source>
</evidence>
<dbReference type="SUPFAM" id="SSF48403">
    <property type="entry name" value="Ankyrin repeat"/>
    <property type="match status" value="1"/>
</dbReference>
<dbReference type="InterPro" id="IPR036770">
    <property type="entry name" value="Ankyrin_rpt-contain_sf"/>
</dbReference>